<dbReference type="RefSeq" id="XP_028884906.1">
    <property type="nucleotide sequence ID" value="XM_029023710.1"/>
</dbReference>
<dbReference type="InterPro" id="IPR002129">
    <property type="entry name" value="PyrdxlP-dep_de-COase"/>
</dbReference>
<dbReference type="PANTHER" id="PTHR42735">
    <property type="match status" value="1"/>
</dbReference>
<evidence type="ECO:0000256" key="17">
    <source>
        <dbReference type="RuleBase" id="RU000382"/>
    </source>
</evidence>
<dbReference type="STRING" id="67003.A0A1X0P362"/>
<dbReference type="Gene3D" id="6.10.140.2150">
    <property type="match status" value="1"/>
</dbReference>
<comment type="caution">
    <text evidence="18">The sequence shown here is derived from an EMBL/GenBank/DDBJ whole genome shotgun (WGS) entry which is preliminary data.</text>
</comment>
<evidence type="ECO:0000256" key="8">
    <source>
        <dbReference type="ARBA" id="ARBA00022919"/>
    </source>
</evidence>
<evidence type="ECO:0000256" key="11">
    <source>
        <dbReference type="ARBA" id="ARBA00023136"/>
    </source>
</evidence>
<keyword evidence="10" id="KW-0443">Lipid metabolism</keyword>
<dbReference type="InterPro" id="IPR050477">
    <property type="entry name" value="GrpII_AminoAcid_Decarb"/>
</dbReference>
<keyword evidence="5" id="KW-0812">Transmembrane</keyword>
<dbReference type="VEuPathDB" id="TriTrypDB:TM35_000072640"/>
<dbReference type="GO" id="GO:0019752">
    <property type="term" value="P:carboxylic acid metabolic process"/>
    <property type="evidence" value="ECO:0007669"/>
    <property type="project" value="InterPro"/>
</dbReference>
<comment type="similarity">
    <text evidence="13">Belongs to the group II decarboxylase family. Sphingosine-1-phosphate lyase subfamily.</text>
</comment>
<evidence type="ECO:0000313" key="18">
    <source>
        <dbReference type="EMBL" id="ORC90840.1"/>
    </source>
</evidence>
<gene>
    <name evidence="18" type="ORF">TM35_000072640</name>
</gene>
<evidence type="ECO:0000256" key="2">
    <source>
        <dbReference type="ARBA" id="ARBA00004389"/>
    </source>
</evidence>
<dbReference type="OrthoDB" id="10254570at2759"/>
<evidence type="ECO:0000256" key="10">
    <source>
        <dbReference type="ARBA" id="ARBA00023098"/>
    </source>
</evidence>
<dbReference type="EMBL" id="NBCO01000007">
    <property type="protein sequence ID" value="ORC90840.1"/>
    <property type="molecule type" value="Genomic_DNA"/>
</dbReference>
<keyword evidence="6" id="KW-0256">Endoplasmic reticulum</keyword>
<feature type="modified residue" description="N6-(pyridoxal phosphate)lysine" evidence="16">
    <location>
        <position position="328"/>
    </location>
</feature>
<evidence type="ECO:0000256" key="9">
    <source>
        <dbReference type="ARBA" id="ARBA00022989"/>
    </source>
</evidence>
<dbReference type="GeneID" id="39983490"/>
<name>A0A1X0P362_9TRYP</name>
<protein>
    <recommendedName>
        <fullName evidence="14">sphinganine-1-phosphate aldolase</fullName>
        <ecNumber evidence="14">4.1.2.27</ecNumber>
    </recommendedName>
    <alternativeName>
        <fullName evidence="15">Sphingosine-1-phosphate aldolase</fullName>
    </alternativeName>
</protein>
<dbReference type="GO" id="GO:0005789">
    <property type="term" value="C:endoplasmic reticulum membrane"/>
    <property type="evidence" value="ECO:0007669"/>
    <property type="project" value="UniProtKB-SubCell"/>
</dbReference>
<comment type="cofactor">
    <cofactor evidence="1 16 17">
        <name>pyridoxal 5'-phosphate</name>
        <dbReference type="ChEBI" id="CHEBI:597326"/>
    </cofactor>
</comment>
<dbReference type="InterPro" id="IPR015421">
    <property type="entry name" value="PyrdxlP-dep_Trfase_major"/>
</dbReference>
<keyword evidence="19" id="KW-1185">Reference proteome</keyword>
<evidence type="ECO:0000256" key="7">
    <source>
        <dbReference type="ARBA" id="ARBA00022898"/>
    </source>
</evidence>
<comment type="pathway">
    <text evidence="4">Sphingolipid metabolism.</text>
</comment>
<sequence>MTLSQFLDQSLKEKRPSEIVYVSLGAFVAVKVLVNILKDGNIINRLNLAKWRVVRAIASPIINREVKKTSKSFKMPSKKGEFKATKLPEKESTDDEILQLVKEFHQDLDQPYERGGLSGTVYHGGASHTRLINRVMEIFQWSNPLHSDVFGATRKMEAEVVSMVVHMFNGHLLPDACGAVTSGGTESILMSLKSYRDWGRKTRDIKHPSVIVPITAHPGFDKAAEYFGIKLIKVPVDPVTKRVDAKEMEKYITYDTVALVGSAPTFPHGVIDPIPELAEIAYRHDIGLHVDCCLGGFIVPFMEKAGFPVPVVDFRLPGVTSISCDTHKYGYAPKGTSTILYRTMELRSFQFCCVADWPGGIYCSPAVSGSKPGNVIAGAWAAMIRMGEEGYVKSCKKIIETRIKITDALSKLPCIQIIGDPTVSVFAFNSDKIDIFTLGDRLGKLGWALNRLQFPSGLQFSLTLLQTRDGVAQQFIHDVTVIASEMYAELQQQEEKEGIKIKKNDTGGTVYASQQRISDRTIVKDVLREFLNQYYSTDH</sequence>
<evidence type="ECO:0000256" key="14">
    <source>
        <dbReference type="ARBA" id="ARBA00038965"/>
    </source>
</evidence>
<dbReference type="InterPro" id="IPR015422">
    <property type="entry name" value="PyrdxlP-dep_Trfase_small"/>
</dbReference>
<comment type="pathway">
    <text evidence="3">Lipid metabolism; sphingolipid metabolism.</text>
</comment>
<dbReference type="GO" id="GO:0030170">
    <property type="term" value="F:pyridoxal phosphate binding"/>
    <property type="evidence" value="ECO:0007669"/>
    <property type="project" value="InterPro"/>
</dbReference>
<dbReference type="PANTHER" id="PTHR42735:SF6">
    <property type="entry name" value="SPHINGOSINE-1-PHOSPHATE LYASE 1"/>
    <property type="match status" value="1"/>
</dbReference>
<dbReference type="GO" id="GO:0030149">
    <property type="term" value="P:sphingolipid catabolic process"/>
    <property type="evidence" value="ECO:0007669"/>
    <property type="project" value="TreeGrafter"/>
</dbReference>
<dbReference type="GO" id="GO:0008117">
    <property type="term" value="F:sphinganine-1-phosphate aldolase activity"/>
    <property type="evidence" value="ECO:0007669"/>
    <property type="project" value="UniProtKB-EC"/>
</dbReference>
<accession>A0A1X0P362</accession>
<dbReference type="Proteomes" id="UP000192257">
    <property type="component" value="Unassembled WGS sequence"/>
</dbReference>
<dbReference type="Pfam" id="PF00282">
    <property type="entry name" value="Pyridoxal_deC"/>
    <property type="match status" value="1"/>
</dbReference>
<keyword evidence="11" id="KW-0472">Membrane</keyword>
<dbReference type="EC" id="4.1.2.27" evidence="14"/>
<evidence type="ECO:0000256" key="12">
    <source>
        <dbReference type="ARBA" id="ARBA00023239"/>
    </source>
</evidence>
<keyword evidence="8" id="KW-0746">Sphingolipid metabolism</keyword>
<reference evidence="18 19" key="1">
    <citation type="submission" date="2017-03" db="EMBL/GenBank/DDBJ databases">
        <title>An alternative strategy for trypanosome survival in the mammalian bloodstream revealed through genome and transcriptome analysis of the ubiquitous bovine parasite Trypanosoma (Megatrypanum) theileri.</title>
        <authorList>
            <person name="Kelly S."/>
            <person name="Ivens A."/>
            <person name="Mott A."/>
            <person name="O'Neill E."/>
            <person name="Emms D."/>
            <person name="Macleod O."/>
            <person name="Voorheis P."/>
            <person name="Matthews J."/>
            <person name="Matthews K."/>
            <person name="Carrington M."/>
        </authorList>
    </citation>
    <scope>NUCLEOTIDE SEQUENCE [LARGE SCALE GENOMIC DNA]</scope>
    <source>
        <strain evidence="18">Edinburgh</strain>
    </source>
</reference>
<dbReference type="AlphaFoldDB" id="A0A1X0P362"/>
<evidence type="ECO:0000256" key="16">
    <source>
        <dbReference type="PIRSR" id="PIRSR602129-50"/>
    </source>
</evidence>
<dbReference type="Gene3D" id="3.40.640.10">
    <property type="entry name" value="Type I PLP-dependent aspartate aminotransferase-like (Major domain)"/>
    <property type="match status" value="1"/>
</dbReference>
<evidence type="ECO:0000256" key="3">
    <source>
        <dbReference type="ARBA" id="ARBA00004760"/>
    </source>
</evidence>
<keyword evidence="12 17" id="KW-0456">Lyase</keyword>
<evidence type="ECO:0000313" key="19">
    <source>
        <dbReference type="Proteomes" id="UP000192257"/>
    </source>
</evidence>
<proteinExistence type="inferred from homology"/>
<keyword evidence="9" id="KW-1133">Transmembrane helix</keyword>
<evidence type="ECO:0000256" key="6">
    <source>
        <dbReference type="ARBA" id="ARBA00022824"/>
    </source>
</evidence>
<dbReference type="InterPro" id="IPR015424">
    <property type="entry name" value="PyrdxlP-dep_Trfase"/>
</dbReference>
<dbReference type="FunFam" id="3.40.640.10:FF:000020">
    <property type="entry name" value="sphingosine-1-phosphate lyase 1"/>
    <property type="match status" value="1"/>
</dbReference>
<evidence type="ECO:0000256" key="5">
    <source>
        <dbReference type="ARBA" id="ARBA00022692"/>
    </source>
</evidence>
<evidence type="ECO:0000256" key="1">
    <source>
        <dbReference type="ARBA" id="ARBA00001933"/>
    </source>
</evidence>
<dbReference type="Gene3D" id="3.90.1150.10">
    <property type="entry name" value="Aspartate Aminotransferase, domain 1"/>
    <property type="match status" value="1"/>
</dbReference>
<keyword evidence="7 16" id="KW-0663">Pyridoxal phosphate</keyword>
<organism evidence="18 19">
    <name type="scientific">Trypanosoma theileri</name>
    <dbReference type="NCBI Taxonomy" id="67003"/>
    <lineage>
        <taxon>Eukaryota</taxon>
        <taxon>Discoba</taxon>
        <taxon>Euglenozoa</taxon>
        <taxon>Kinetoplastea</taxon>
        <taxon>Metakinetoplastina</taxon>
        <taxon>Trypanosomatida</taxon>
        <taxon>Trypanosomatidae</taxon>
        <taxon>Trypanosoma</taxon>
    </lineage>
</organism>
<dbReference type="SUPFAM" id="SSF53383">
    <property type="entry name" value="PLP-dependent transferases"/>
    <property type="match status" value="1"/>
</dbReference>
<evidence type="ECO:0000256" key="15">
    <source>
        <dbReference type="ARBA" id="ARBA00042568"/>
    </source>
</evidence>
<comment type="subcellular location">
    <subcellularLocation>
        <location evidence="2">Endoplasmic reticulum membrane</location>
        <topology evidence="2">Single-pass membrane protein</topology>
    </subcellularLocation>
</comment>
<evidence type="ECO:0000256" key="4">
    <source>
        <dbReference type="ARBA" id="ARBA00004991"/>
    </source>
</evidence>
<evidence type="ECO:0000256" key="13">
    <source>
        <dbReference type="ARBA" id="ARBA00038302"/>
    </source>
</evidence>